<dbReference type="Gene3D" id="1.10.10.10">
    <property type="entry name" value="Winged helix-like DNA-binding domain superfamily/Winged helix DNA-binding domain"/>
    <property type="match status" value="1"/>
</dbReference>
<evidence type="ECO:0000313" key="4">
    <source>
        <dbReference type="EMBL" id="NME68820.1"/>
    </source>
</evidence>
<gene>
    <name evidence="4" type="ORF">HHU12_12680</name>
</gene>
<dbReference type="Pfam" id="PF07495">
    <property type="entry name" value="Y_Y_Y"/>
    <property type="match status" value="1"/>
</dbReference>
<dbReference type="Gene3D" id="2.60.40.10">
    <property type="entry name" value="Immunoglobulins"/>
    <property type="match status" value="1"/>
</dbReference>
<dbReference type="Gene3D" id="2.130.10.10">
    <property type="entry name" value="YVTN repeat-like/Quinoprotein amine dehydrogenase"/>
    <property type="match status" value="2"/>
</dbReference>
<feature type="transmembrane region" description="Helical" evidence="2">
    <location>
        <begin position="711"/>
        <end position="732"/>
    </location>
</feature>
<dbReference type="GO" id="GO:0006355">
    <property type="term" value="P:regulation of DNA-templated transcription"/>
    <property type="evidence" value="ECO:0007669"/>
    <property type="project" value="InterPro"/>
</dbReference>
<accession>A0A7X9RUA0</accession>
<comment type="caution">
    <text evidence="4">The sequence shown here is derived from an EMBL/GenBank/DDBJ whole genome shotgun (WGS) entry which is preliminary data.</text>
</comment>
<keyword evidence="1" id="KW-0175">Coiled coil</keyword>
<name>A0A7X9RUA0_9BACT</name>
<keyword evidence="5" id="KW-1185">Reference proteome</keyword>
<protein>
    <recommendedName>
        <fullName evidence="3">Two component regulator three Y domain-containing protein</fullName>
    </recommendedName>
</protein>
<dbReference type="RefSeq" id="WP_169657113.1">
    <property type="nucleotide sequence ID" value="NZ_JABANE010000030.1"/>
</dbReference>
<dbReference type="InterPro" id="IPR036388">
    <property type="entry name" value="WH-like_DNA-bd_sf"/>
</dbReference>
<evidence type="ECO:0000256" key="2">
    <source>
        <dbReference type="SAM" id="Phobius"/>
    </source>
</evidence>
<dbReference type="GO" id="GO:0003677">
    <property type="term" value="F:DNA binding"/>
    <property type="evidence" value="ECO:0007669"/>
    <property type="project" value="InterPro"/>
</dbReference>
<evidence type="ECO:0000313" key="5">
    <source>
        <dbReference type="Proteomes" id="UP000576082"/>
    </source>
</evidence>
<reference evidence="4 5" key="1">
    <citation type="submission" date="2020-04" db="EMBL/GenBank/DDBJ databases">
        <title>Flammeovirga sp. SR4, a novel species isolated from seawater.</title>
        <authorList>
            <person name="Wang X."/>
        </authorList>
    </citation>
    <scope>NUCLEOTIDE SEQUENCE [LARGE SCALE GENOMIC DNA]</scope>
    <source>
        <strain evidence="4 5">ATCC 23126</strain>
    </source>
</reference>
<keyword evidence="2" id="KW-0472">Membrane</keyword>
<dbReference type="InterPro" id="IPR011123">
    <property type="entry name" value="Y_Y_Y"/>
</dbReference>
<sequence length="892" mass="103716">MKEISITIIFLLHYLICVSQPIIPSVTSYDRLNYNAGRQNWDIAKDQNGIIYIANNRGLLVNINDSWELITTQNNDVIISLAVQDDLIWCGGNIEFGYFYRDDNTTYKYKQCGTVNGGQIWDIEVIDQNVYFRTEEQVIIFNKNSEDLKRVRTPEGFSSLKKWNNAIWVTDNKNHIGHITNNKFVAVDTLIEHEKVRNLFTHTNELYILHINGAIYSFNGGIVQKVIDLPKEIYQEGIFCIKSYNSESLMIGTISAGLFIYSLEKQKITQHISSKEGLKDDTILAVFNDENGDIWCGLDYGISKVELQREIKTIFNRGATYKILNLDDSSILLATNKGLYFSQNNDPFQIIPNSQGQVWNIKKIKGTIYICHDKGLFKFEKNQIIPLYTSVGVMDIASLNEHYFISTYSGFHLSKIQNNHFQIEENLKHRGSPKVYIDKINQCIWAKTAPGVLHQYQYNANNKLSIVQFPSVQKIFPQANGEILFLVNGKVSTFTNGTFETIKMPSSFSQLVDPNITALQIIDKGLTFAYISDEKLHMRVNIVNGNFYDYSNLFKSLQYQFLKDHEFISFYKGELQIATERGVKTFDPNSKYRSIDLPQPVISKVIASDKNNISRKLLYPYRSKKIELTKKENNIKFIFGVAKDKNDIVEYRTKLIPFDEHWSDWGIANEREYTTLSGGEYDFVVETKINNSSTSITSISVSIQKKWYQTYWVILPLIFVLFLLYVIVYNAWKIMNRKAEIKQKKQQKVDLDKKTLEIKNEQLIKYAEELSRKNDFLKQLSEGLSIIKHKNAKLWIDRIDDEMNNDKKNFIFYKLFSELHHDFIVSLNEKYPQLTSHDHRLIALIRFNLNNNEIANIMNITNRSVIMNRYRLRKKMGLDKEVDLDKFINDLK</sequence>
<keyword evidence="2" id="KW-1133">Transmembrane helix</keyword>
<dbReference type="InterPro" id="IPR013783">
    <property type="entry name" value="Ig-like_fold"/>
</dbReference>
<evidence type="ECO:0000256" key="1">
    <source>
        <dbReference type="SAM" id="Coils"/>
    </source>
</evidence>
<feature type="coiled-coil region" evidence="1">
    <location>
        <begin position="753"/>
        <end position="780"/>
    </location>
</feature>
<dbReference type="InterPro" id="IPR015943">
    <property type="entry name" value="WD40/YVTN_repeat-like_dom_sf"/>
</dbReference>
<dbReference type="AlphaFoldDB" id="A0A7X9RUA0"/>
<dbReference type="SUPFAM" id="SSF46894">
    <property type="entry name" value="C-terminal effector domain of the bipartite response regulators"/>
    <property type="match status" value="1"/>
</dbReference>
<evidence type="ECO:0000259" key="3">
    <source>
        <dbReference type="Pfam" id="PF07495"/>
    </source>
</evidence>
<dbReference type="EMBL" id="JABANE010000030">
    <property type="protein sequence ID" value="NME68820.1"/>
    <property type="molecule type" value="Genomic_DNA"/>
</dbReference>
<dbReference type="Proteomes" id="UP000576082">
    <property type="component" value="Unassembled WGS sequence"/>
</dbReference>
<dbReference type="InterPro" id="IPR016032">
    <property type="entry name" value="Sig_transdc_resp-reg_C-effctor"/>
</dbReference>
<keyword evidence="2" id="KW-0812">Transmembrane</keyword>
<proteinExistence type="predicted"/>
<feature type="domain" description="Two component regulator three Y" evidence="3">
    <location>
        <begin position="644"/>
        <end position="704"/>
    </location>
</feature>
<organism evidence="4 5">
    <name type="scientific">Flammeovirga aprica JL-4</name>
    <dbReference type="NCBI Taxonomy" id="694437"/>
    <lineage>
        <taxon>Bacteria</taxon>
        <taxon>Pseudomonadati</taxon>
        <taxon>Bacteroidota</taxon>
        <taxon>Cytophagia</taxon>
        <taxon>Cytophagales</taxon>
        <taxon>Flammeovirgaceae</taxon>
        <taxon>Flammeovirga</taxon>
    </lineage>
</organism>